<evidence type="ECO:0000256" key="5">
    <source>
        <dbReference type="ARBA" id="ARBA00022741"/>
    </source>
</evidence>
<evidence type="ECO:0000259" key="11">
    <source>
        <dbReference type="Pfam" id="PF02518"/>
    </source>
</evidence>
<reference evidence="13 14" key="1">
    <citation type="submission" date="2024-03" db="EMBL/GenBank/DDBJ databases">
        <title>Actinomycetospora sp. OC33-EN06, a novel actinomycete isolated from wild orchid (Aerides multiflora).</title>
        <authorList>
            <person name="Suriyachadkun C."/>
        </authorList>
    </citation>
    <scope>NUCLEOTIDE SEQUENCE [LARGE SCALE GENOMIC DNA]</scope>
    <source>
        <strain evidence="13 14">OC33-EN06</strain>
    </source>
</reference>
<dbReference type="Pfam" id="PF02518">
    <property type="entry name" value="HATPase_c"/>
    <property type="match status" value="1"/>
</dbReference>
<dbReference type="EMBL" id="JBBEGL010000005">
    <property type="protein sequence ID" value="MEJ2888963.1"/>
    <property type="molecule type" value="Genomic_DNA"/>
</dbReference>
<evidence type="ECO:0000259" key="12">
    <source>
        <dbReference type="Pfam" id="PF07730"/>
    </source>
</evidence>
<feature type="transmembrane region" description="Helical" evidence="10">
    <location>
        <begin position="183"/>
        <end position="202"/>
    </location>
</feature>
<dbReference type="Gene3D" id="3.30.565.10">
    <property type="entry name" value="Histidine kinase-like ATPase, C-terminal domain"/>
    <property type="match status" value="1"/>
</dbReference>
<dbReference type="PANTHER" id="PTHR24421">
    <property type="entry name" value="NITRATE/NITRITE SENSOR PROTEIN NARX-RELATED"/>
    <property type="match status" value="1"/>
</dbReference>
<evidence type="ECO:0000256" key="2">
    <source>
        <dbReference type="ARBA" id="ARBA00012438"/>
    </source>
</evidence>
<gene>
    <name evidence="13" type="ORF">WCD41_21060</name>
</gene>
<feature type="transmembrane region" description="Helical" evidence="10">
    <location>
        <begin position="351"/>
        <end position="373"/>
    </location>
</feature>
<feature type="compositionally biased region" description="Basic and acidic residues" evidence="9">
    <location>
        <begin position="890"/>
        <end position="900"/>
    </location>
</feature>
<evidence type="ECO:0000256" key="10">
    <source>
        <dbReference type="SAM" id="Phobius"/>
    </source>
</evidence>
<feature type="domain" description="Signal transduction histidine kinase subgroup 3 dimerisation and phosphoacceptor" evidence="12">
    <location>
        <begin position="538"/>
        <end position="590"/>
    </location>
</feature>
<feature type="region of interest" description="Disordered" evidence="9">
    <location>
        <begin position="808"/>
        <end position="947"/>
    </location>
</feature>
<dbReference type="RefSeq" id="WP_337716010.1">
    <property type="nucleotide sequence ID" value="NZ_JBBEGL010000005.1"/>
</dbReference>
<comment type="caution">
    <text evidence="13">The sequence shown here is derived from an EMBL/GenBank/DDBJ whole genome shotgun (WGS) entry which is preliminary data.</text>
</comment>
<feature type="transmembrane region" description="Helical" evidence="10">
    <location>
        <begin position="208"/>
        <end position="228"/>
    </location>
</feature>
<feature type="transmembrane region" description="Helical" evidence="10">
    <location>
        <begin position="325"/>
        <end position="345"/>
    </location>
</feature>
<evidence type="ECO:0000256" key="6">
    <source>
        <dbReference type="ARBA" id="ARBA00022777"/>
    </source>
</evidence>
<keyword evidence="14" id="KW-1185">Reference proteome</keyword>
<feature type="transmembrane region" description="Helical" evidence="10">
    <location>
        <begin position="89"/>
        <end position="106"/>
    </location>
</feature>
<keyword evidence="10" id="KW-1133">Transmembrane helix</keyword>
<feature type="transmembrane region" description="Helical" evidence="10">
    <location>
        <begin position="293"/>
        <end position="313"/>
    </location>
</feature>
<feature type="domain" description="Histidine kinase/HSP90-like ATPase" evidence="11">
    <location>
        <begin position="646"/>
        <end position="734"/>
    </location>
</feature>
<proteinExistence type="predicted"/>
<dbReference type="Gene3D" id="1.20.5.1930">
    <property type="match status" value="1"/>
</dbReference>
<name>A0ABU8N976_9PSEU</name>
<feature type="region of interest" description="Disordered" evidence="9">
    <location>
        <begin position="720"/>
        <end position="763"/>
    </location>
</feature>
<dbReference type="SUPFAM" id="SSF55874">
    <property type="entry name" value="ATPase domain of HSP90 chaperone/DNA topoisomerase II/histidine kinase"/>
    <property type="match status" value="1"/>
</dbReference>
<feature type="transmembrane region" description="Helical" evidence="10">
    <location>
        <begin position="248"/>
        <end position="273"/>
    </location>
</feature>
<evidence type="ECO:0000256" key="3">
    <source>
        <dbReference type="ARBA" id="ARBA00022553"/>
    </source>
</evidence>
<dbReference type="InterPro" id="IPR003594">
    <property type="entry name" value="HATPase_dom"/>
</dbReference>
<keyword evidence="5" id="KW-0547">Nucleotide-binding</keyword>
<dbReference type="EC" id="2.7.13.3" evidence="2"/>
<comment type="catalytic activity">
    <reaction evidence="1">
        <text>ATP + protein L-histidine = ADP + protein N-phospho-L-histidine.</text>
        <dbReference type="EC" id="2.7.13.3"/>
    </reaction>
</comment>
<evidence type="ECO:0000256" key="7">
    <source>
        <dbReference type="ARBA" id="ARBA00022840"/>
    </source>
</evidence>
<evidence type="ECO:0000256" key="4">
    <source>
        <dbReference type="ARBA" id="ARBA00022679"/>
    </source>
</evidence>
<keyword evidence="10" id="KW-0812">Transmembrane</keyword>
<evidence type="ECO:0000313" key="14">
    <source>
        <dbReference type="Proteomes" id="UP001370100"/>
    </source>
</evidence>
<accession>A0ABU8N976</accession>
<dbReference type="GO" id="GO:0005524">
    <property type="term" value="F:ATP binding"/>
    <property type="evidence" value="ECO:0007669"/>
    <property type="project" value="UniProtKB-KW"/>
</dbReference>
<feature type="transmembrane region" description="Helical" evidence="10">
    <location>
        <begin position="29"/>
        <end position="54"/>
    </location>
</feature>
<dbReference type="PANTHER" id="PTHR24421:SF10">
    <property type="entry name" value="NITRATE_NITRITE SENSOR PROTEIN NARQ"/>
    <property type="match status" value="1"/>
</dbReference>
<keyword evidence="6" id="KW-0418">Kinase</keyword>
<protein>
    <recommendedName>
        <fullName evidence="2">histidine kinase</fullName>
        <ecNumber evidence="2">2.7.13.3</ecNumber>
    </recommendedName>
</protein>
<dbReference type="Pfam" id="PF07730">
    <property type="entry name" value="HisKA_3"/>
    <property type="match status" value="1"/>
</dbReference>
<keyword evidence="8" id="KW-0902">Two-component regulatory system</keyword>
<keyword evidence="10" id="KW-0472">Membrane</keyword>
<feature type="compositionally biased region" description="Low complexity" evidence="9">
    <location>
        <begin position="817"/>
        <end position="841"/>
    </location>
</feature>
<evidence type="ECO:0000313" key="13">
    <source>
        <dbReference type="EMBL" id="MEJ2888963.1"/>
    </source>
</evidence>
<dbReference type="InterPro" id="IPR011712">
    <property type="entry name" value="Sig_transdc_His_kin_sub3_dim/P"/>
</dbReference>
<dbReference type="InterPro" id="IPR050482">
    <property type="entry name" value="Sensor_HK_TwoCompSys"/>
</dbReference>
<keyword evidence="3" id="KW-0597">Phosphoprotein</keyword>
<dbReference type="InterPro" id="IPR036890">
    <property type="entry name" value="HATPase_C_sf"/>
</dbReference>
<keyword evidence="7 13" id="KW-0067">ATP-binding</keyword>
<feature type="transmembrane region" description="Helical" evidence="10">
    <location>
        <begin position="151"/>
        <end position="171"/>
    </location>
</feature>
<feature type="transmembrane region" description="Helical" evidence="10">
    <location>
        <begin position="113"/>
        <end position="131"/>
    </location>
</feature>
<dbReference type="Proteomes" id="UP001370100">
    <property type="component" value="Unassembled WGS sequence"/>
</dbReference>
<evidence type="ECO:0000256" key="8">
    <source>
        <dbReference type="ARBA" id="ARBA00023012"/>
    </source>
</evidence>
<organism evidence="13 14">
    <name type="scientific">Actinomycetospora aeridis</name>
    <dbReference type="NCBI Taxonomy" id="3129231"/>
    <lineage>
        <taxon>Bacteria</taxon>
        <taxon>Bacillati</taxon>
        <taxon>Actinomycetota</taxon>
        <taxon>Actinomycetes</taxon>
        <taxon>Pseudonocardiales</taxon>
        <taxon>Pseudonocardiaceae</taxon>
        <taxon>Actinomycetospora</taxon>
    </lineage>
</organism>
<feature type="compositionally biased region" description="Low complexity" evidence="9">
    <location>
        <begin position="732"/>
        <end position="743"/>
    </location>
</feature>
<sequence>MTAVESATAAPVEPAAAVARSRGPHPATLGWALLLALTSLFSLAWLGLGALVAVTASVPGLAAPTAAEGTWARAITDAASRSEPAGQAVVDYALSVAAIVLAVALMRRAPRWWVARWMVVALVGSAGAFNLQAHAAAAAARDAVGIEIGGVHQVVLHAVACLAFVVALLLHPTGRPGVDARTPTGRLVVAGGTAGLLVVGFGTALLPHTVSCVLFFGAVVPAAGLLALTHRQRSGRLGAEQRTQVRLVVSVLIAAIVTTAVLGVMTAVLLVFGRPGLELVDPTAHGTNAPTGPLFWSSRLASVAVPVAVLIAADRPRLWSAERRFGRGLALAVLVVLAGGTVAVVEAALAGFLGGTAAVVIAVLVGAALFPVLSERIERTVDQLLYGRRPTPYSALAGIVALAGPDEEEGPDVAAIAEAVGVGLGARWCRLTVTRPGLRDRTYRWAAGGADTSDDDGLEVIVRHGDERIGTLAVDRGAGAGLDAERRTLLGDIADSLTPVLEASRLGIDLERQLRAARAHAEHIAASRRQVVAEMDHERRTIERDLHDGAQHHLVSLRLGLGLVEHHVRAGRVEKARERLADALERIATAESKLAETATGVSSLVLSERGIVPALTADFHGVHPPVVLASELAEGRRFDPDIEAAVYFCCLEAVNNARKHAPGATVTVQFSEEAGPRLRFRVRDDGPGFDPAILGGAAGKGMRNLSARIVRAGGGIALDSAPGRGTTVEGSVPVTPAVDAPPATARPPEPPEPPDEADTALGPSMLDSRTLTLAALTAAPASAVTGAMPDPGASDAAFLASDARIATPSPARHADEAPPTEGGPADAPADAAMSDAATGEAARTEGEVADDAESAAPDDSTAGSETEMDADDTAGTEAERGSGEEPAQDADGRADDSGDDRADDSEGDGGGDIAPPHPAPPTNGTTPGRAPERPDVPPAAPEPRREPVTALTPLAAVPGPREPVRPVGPVGPPSAGRVLLDRVREILDEARAAWPSGPQAARLAEIRTRLEGPLRLTVRSGAGLAVAPTLRAMVGEYLARGTVVVDDARPDGVVVLTDAGPCPRPPLPHALVAVGQPQWSAAAVERRLVLRSDVLRARTAVEALELLLRAAPRDARTDRLRYRLEGLRVGTHALAEIELLARPPQLVPADQERAERLWGGDGDAPHQRLGVAPDADPLSVRDALAGERRHWQVRLAHPASTRGLRIAAEAALRTCDELAPRIAR</sequence>
<evidence type="ECO:0000256" key="9">
    <source>
        <dbReference type="SAM" id="MobiDB-lite"/>
    </source>
</evidence>
<keyword evidence="4" id="KW-0808">Transferase</keyword>
<dbReference type="CDD" id="cd16917">
    <property type="entry name" value="HATPase_UhpB-NarQ-NarX-like"/>
    <property type="match status" value="1"/>
</dbReference>
<evidence type="ECO:0000256" key="1">
    <source>
        <dbReference type="ARBA" id="ARBA00000085"/>
    </source>
</evidence>